<dbReference type="EMBL" id="SUNJ01007255">
    <property type="protein sequence ID" value="TPP62153.1"/>
    <property type="molecule type" value="Genomic_DNA"/>
</dbReference>
<dbReference type="Proteomes" id="UP000316759">
    <property type="component" value="Unassembled WGS sequence"/>
</dbReference>
<feature type="domain" description="AB hydrolase-1" evidence="2">
    <location>
        <begin position="110"/>
        <end position="198"/>
    </location>
</feature>
<dbReference type="Pfam" id="PF00561">
    <property type="entry name" value="Abhydrolase_1"/>
    <property type="match status" value="1"/>
</dbReference>
<name>A0A504YLI3_FASGI</name>
<evidence type="ECO:0000259" key="2">
    <source>
        <dbReference type="Pfam" id="PF00561"/>
    </source>
</evidence>
<dbReference type="InterPro" id="IPR029058">
    <property type="entry name" value="AB_hydrolase_fold"/>
</dbReference>
<gene>
    <name evidence="3" type="ORF">FGIG_06069</name>
</gene>
<feature type="transmembrane region" description="Helical" evidence="1">
    <location>
        <begin position="6"/>
        <end position="29"/>
    </location>
</feature>
<keyword evidence="1" id="KW-1133">Transmembrane helix</keyword>
<organism evidence="3 4">
    <name type="scientific">Fasciola gigantica</name>
    <name type="common">Giant liver fluke</name>
    <dbReference type="NCBI Taxonomy" id="46835"/>
    <lineage>
        <taxon>Eukaryota</taxon>
        <taxon>Metazoa</taxon>
        <taxon>Spiralia</taxon>
        <taxon>Lophotrochozoa</taxon>
        <taxon>Platyhelminthes</taxon>
        <taxon>Trematoda</taxon>
        <taxon>Digenea</taxon>
        <taxon>Plagiorchiida</taxon>
        <taxon>Echinostomata</taxon>
        <taxon>Echinostomatoidea</taxon>
        <taxon>Fasciolidae</taxon>
        <taxon>Fasciola</taxon>
    </lineage>
</organism>
<evidence type="ECO:0000256" key="1">
    <source>
        <dbReference type="SAM" id="Phobius"/>
    </source>
</evidence>
<keyword evidence="1" id="KW-0472">Membrane</keyword>
<comment type="caution">
    <text evidence="3">The sequence shown here is derived from an EMBL/GenBank/DDBJ whole genome shotgun (WGS) entry which is preliminary data.</text>
</comment>
<dbReference type="PANTHER" id="PTHR12277:SF194">
    <property type="entry name" value="FI04476P"/>
    <property type="match status" value="1"/>
</dbReference>
<dbReference type="SUPFAM" id="SSF53474">
    <property type="entry name" value="alpha/beta-Hydrolases"/>
    <property type="match status" value="1"/>
</dbReference>
<dbReference type="PANTHER" id="PTHR12277">
    <property type="entry name" value="ALPHA/BETA HYDROLASE DOMAIN-CONTAINING PROTEIN"/>
    <property type="match status" value="1"/>
</dbReference>
<evidence type="ECO:0000313" key="3">
    <source>
        <dbReference type="EMBL" id="TPP62153.1"/>
    </source>
</evidence>
<dbReference type="GO" id="GO:0005789">
    <property type="term" value="C:endoplasmic reticulum membrane"/>
    <property type="evidence" value="ECO:0007669"/>
    <property type="project" value="TreeGrafter"/>
</dbReference>
<proteinExistence type="predicted"/>
<keyword evidence="1" id="KW-0812">Transmembrane</keyword>
<dbReference type="InterPro" id="IPR000073">
    <property type="entry name" value="AB_hydrolase_1"/>
</dbReference>
<protein>
    <submittedName>
        <fullName evidence="3">Abhydrolase domain-containing protein 12</fullName>
    </submittedName>
</protein>
<keyword evidence="4" id="KW-1185">Reference proteome</keyword>
<dbReference type="GO" id="GO:0052651">
    <property type="term" value="P:monoacylglycerol catabolic process"/>
    <property type="evidence" value="ECO:0007669"/>
    <property type="project" value="TreeGrafter"/>
</dbReference>
<dbReference type="GO" id="GO:0047372">
    <property type="term" value="F:monoacylglycerol lipase activity"/>
    <property type="evidence" value="ECO:0007669"/>
    <property type="project" value="TreeGrafter"/>
</dbReference>
<reference evidence="3 4" key="1">
    <citation type="submission" date="2019-04" db="EMBL/GenBank/DDBJ databases">
        <title>Annotation for the trematode Fasciola gigantica.</title>
        <authorList>
            <person name="Choi Y.-J."/>
        </authorList>
    </citation>
    <scope>NUCLEOTIDE SEQUENCE [LARGE SCALE GENOMIC DNA]</scope>
    <source>
        <strain evidence="3">Uganda_cow_1</strain>
    </source>
</reference>
<evidence type="ECO:0000313" key="4">
    <source>
        <dbReference type="Proteomes" id="UP000316759"/>
    </source>
</evidence>
<dbReference type="AlphaFoldDB" id="A0A504YLI3"/>
<accession>A0A504YLI3</accession>
<dbReference type="GO" id="GO:0006660">
    <property type="term" value="P:phosphatidylserine catabolic process"/>
    <property type="evidence" value="ECO:0007669"/>
    <property type="project" value="TreeGrafter"/>
</dbReference>
<dbReference type="GO" id="GO:0004622">
    <property type="term" value="F:phosphatidylcholine lysophospholipase activity"/>
    <property type="evidence" value="ECO:0007669"/>
    <property type="project" value="TreeGrafter"/>
</dbReference>
<sequence>MILLSLVFVINAILLYVAIPFILGQFPWLSRYLIFKTKDVLGFNEENYQFFQGVELSCKSSRNFYVESWDTNDRLGVWHILPYEAEVATQLDSTQNDATAFEISLAHGEPVFIYFHGNSKSRATPWRVNIYKLLSSLGYHVIAFDYRGYGDSTGSMTSEQDCVYDCLAVLDYVYAHCGDAPVFFWGHSLGTGIVGALVRHLLNEGTPVQPQLRLPKGIILDAPFTNLVQAVVSARSMLPYRYVPYWHRRFASIASRQNIEFHTESNLANCSIPIMILHAEDDYLVPFRQGEKLALTLGAHPENKVHFVRFGKNRGYKHNFIHTAPEMPELLRSFVRSVMNGEPLPTIPTAL</sequence>
<dbReference type="OrthoDB" id="10249433at2759"/>
<dbReference type="Gene3D" id="3.40.50.1820">
    <property type="entry name" value="alpha/beta hydrolase"/>
    <property type="match status" value="1"/>
</dbReference>
<dbReference type="STRING" id="46835.A0A504YLI3"/>
<keyword evidence="3" id="KW-0378">Hydrolase</keyword>